<evidence type="ECO:0000313" key="3">
    <source>
        <dbReference type="EMBL" id="GGQ86923.1"/>
    </source>
</evidence>
<keyword evidence="2" id="KW-0732">Signal</keyword>
<dbReference type="AlphaFoldDB" id="A0A918BR67"/>
<sequence length="179" mass="18116">MRRRTGAMGTLIVLAAIVPLADQAHAQDLDCRDFTYQEDAQTFFDLNTSDPHRLDEDPGPDDGVACEALPRRGLTSSTYRPAPESSAPTRPASPSPTAASPTATAVPATTAPPSSAPATVRATSAAPASPASVAPTRGVEGGLGGSADSGPSGWDLGVGATFVTGAVLAAGHLVKRRRS</sequence>
<protein>
    <recommendedName>
        <fullName evidence="5">Excalibur calcium-binding protein</fullName>
    </recommendedName>
</protein>
<evidence type="ECO:0000256" key="2">
    <source>
        <dbReference type="SAM" id="SignalP"/>
    </source>
</evidence>
<evidence type="ECO:0000256" key="1">
    <source>
        <dbReference type="SAM" id="MobiDB-lite"/>
    </source>
</evidence>
<dbReference type="Proteomes" id="UP000656732">
    <property type="component" value="Unassembled WGS sequence"/>
</dbReference>
<dbReference type="EMBL" id="BMTU01000006">
    <property type="protein sequence ID" value="GGQ86923.1"/>
    <property type="molecule type" value="Genomic_DNA"/>
</dbReference>
<accession>A0A918BR67</accession>
<comment type="caution">
    <text evidence="3">The sequence shown here is derived from an EMBL/GenBank/DDBJ whole genome shotgun (WGS) entry which is preliminary data.</text>
</comment>
<keyword evidence="4" id="KW-1185">Reference proteome</keyword>
<organism evidence="3 4">
    <name type="scientific">Streptomyces pilosus</name>
    <dbReference type="NCBI Taxonomy" id="28893"/>
    <lineage>
        <taxon>Bacteria</taxon>
        <taxon>Bacillati</taxon>
        <taxon>Actinomycetota</taxon>
        <taxon>Actinomycetes</taxon>
        <taxon>Kitasatosporales</taxon>
        <taxon>Streptomycetaceae</taxon>
        <taxon>Streptomyces</taxon>
    </lineage>
</organism>
<gene>
    <name evidence="3" type="ORF">GCM10010280_37480</name>
</gene>
<feature type="region of interest" description="Disordered" evidence="1">
    <location>
        <begin position="45"/>
        <end position="158"/>
    </location>
</feature>
<evidence type="ECO:0000313" key="4">
    <source>
        <dbReference type="Proteomes" id="UP000656732"/>
    </source>
</evidence>
<proteinExistence type="predicted"/>
<reference evidence="3" key="2">
    <citation type="submission" date="2020-09" db="EMBL/GenBank/DDBJ databases">
        <authorList>
            <person name="Sun Q."/>
            <person name="Ohkuma M."/>
        </authorList>
    </citation>
    <scope>NUCLEOTIDE SEQUENCE</scope>
    <source>
        <strain evidence="3">JCM 4403</strain>
    </source>
</reference>
<name>A0A918BR67_9ACTN</name>
<feature type="compositionally biased region" description="Low complexity" evidence="1">
    <location>
        <begin position="80"/>
        <end position="136"/>
    </location>
</feature>
<evidence type="ECO:0008006" key="5">
    <source>
        <dbReference type="Google" id="ProtNLM"/>
    </source>
</evidence>
<dbReference type="RefSeq" id="WP_189559072.1">
    <property type="nucleotide sequence ID" value="NZ_BMTU01000006.1"/>
</dbReference>
<feature type="chain" id="PRO_5037598727" description="Excalibur calcium-binding protein" evidence="2">
    <location>
        <begin position="27"/>
        <end position="179"/>
    </location>
</feature>
<reference evidence="3" key="1">
    <citation type="journal article" date="2014" name="Int. J. Syst. Evol. Microbiol.">
        <title>Complete genome sequence of Corynebacterium casei LMG S-19264T (=DSM 44701T), isolated from a smear-ripened cheese.</title>
        <authorList>
            <consortium name="US DOE Joint Genome Institute (JGI-PGF)"/>
            <person name="Walter F."/>
            <person name="Albersmeier A."/>
            <person name="Kalinowski J."/>
            <person name="Ruckert C."/>
        </authorList>
    </citation>
    <scope>NUCLEOTIDE SEQUENCE</scope>
    <source>
        <strain evidence="3">JCM 4403</strain>
    </source>
</reference>
<feature type="signal peptide" evidence="2">
    <location>
        <begin position="1"/>
        <end position="26"/>
    </location>
</feature>